<reference evidence="2 3" key="1">
    <citation type="journal article" date="2016" name="Front. Microbiol.">
        <title>Genome and transcriptome sequences reveal the specific parasitism of the nematophagous Purpureocillium lilacinum 36-1.</title>
        <authorList>
            <person name="Xie J."/>
            <person name="Li S."/>
            <person name="Mo C."/>
            <person name="Xiao X."/>
            <person name="Peng D."/>
            <person name="Wang G."/>
            <person name="Xiao Y."/>
        </authorList>
    </citation>
    <scope>NUCLEOTIDE SEQUENCE [LARGE SCALE GENOMIC DNA]</scope>
    <source>
        <strain evidence="2 3">36-1</strain>
    </source>
</reference>
<evidence type="ECO:0000256" key="1">
    <source>
        <dbReference type="SAM" id="MobiDB-lite"/>
    </source>
</evidence>
<organism evidence="2 3">
    <name type="scientific">Purpureocillium lilacinum</name>
    <name type="common">Paecilomyces lilacinus</name>
    <dbReference type="NCBI Taxonomy" id="33203"/>
    <lineage>
        <taxon>Eukaryota</taxon>
        <taxon>Fungi</taxon>
        <taxon>Dikarya</taxon>
        <taxon>Ascomycota</taxon>
        <taxon>Pezizomycotina</taxon>
        <taxon>Sordariomycetes</taxon>
        <taxon>Hypocreomycetidae</taxon>
        <taxon>Hypocreales</taxon>
        <taxon>Ophiocordycipitaceae</taxon>
        <taxon>Purpureocillium</taxon>
    </lineage>
</organism>
<dbReference type="SUPFAM" id="SSF52540">
    <property type="entry name" value="P-loop containing nucleoside triphosphate hydrolases"/>
    <property type="match status" value="1"/>
</dbReference>
<dbReference type="EMBL" id="LCWV01000007">
    <property type="protein sequence ID" value="PWI71625.1"/>
    <property type="molecule type" value="Genomic_DNA"/>
</dbReference>
<gene>
    <name evidence="2" type="ORF">PCL_11719</name>
</gene>
<feature type="region of interest" description="Disordered" evidence="1">
    <location>
        <begin position="200"/>
        <end position="233"/>
    </location>
</feature>
<name>A0A2U3EAV1_PURLI</name>
<evidence type="ECO:0000313" key="3">
    <source>
        <dbReference type="Proteomes" id="UP000245956"/>
    </source>
</evidence>
<dbReference type="InterPro" id="IPR027417">
    <property type="entry name" value="P-loop_NTPase"/>
</dbReference>
<proteinExistence type="predicted"/>
<dbReference type="Pfam" id="PF17784">
    <property type="entry name" value="Sulfotransfer_4"/>
    <property type="match status" value="1"/>
</dbReference>
<dbReference type="InterPro" id="IPR040632">
    <property type="entry name" value="Sulfotransfer_4"/>
</dbReference>
<sequence>MGPPPVWVVHDEPRWAASGSTAEDATHQGPWHVNGGQASRTKIRPSVPNLGTPPFLVTAEKLAELVRARSASRVPTPVQIMRCRPSTRLPIAPHLPASRQAAPSVFWAGLDGRACGDRKGRRRTPTKHLVVGATPSEAVARIQDGSWPEELGHARAAPTAAPGKQTCIHACIRDYAWMGGWTLRIGRDGTTALTCATRAGTGGPETASANCDRRRSGGSVVLPSTPDINVQPTKSVGFRRPSFLNRHAVKVAQLRPVAPAFDAARHRTRSGYCQPPQPPPRHRHGVPRGNLQRVPPAQLFAPPFSHLKTLWLWRWSTMLLCRPPVPSIGDPSHLVAKTRDMLASRPYCRCIDSNTELGARSWSRPTCDCELRTRPLTKERRAPRGVVSDAAQRLPLVLIQRAPASSGAPDVHSSTGLQQAQGHAVLCNSVSRMASRLDQISELELAQWPGVASAAIMVKLEGPNTPGRVVPMRVIVCGLHRTGTMSMRLALRQLGFHDCYHMATVFENIYDDPQQWVRAYEAKYLGKGSFDKGDWDRLLGYSQACCDMPVALFSCELAQLYPDAKVVILNREPEKWYESVLETVQGAVRPTGFFNVLQRIYIFLLDPGMRNWIRFTKVMASLGMPYDHVTEHDKAIAWFNDRYAEFRAGIPAERRIEFSVKDGWAPLCEHLGVPVPQVRDGKTGQLVEAPFPHANDRASFAVSSKRMSSEAVQRANTNLVNTLGRVCLVGCLGYGSFLAWKTRLGGRL</sequence>
<evidence type="ECO:0008006" key="4">
    <source>
        <dbReference type="Google" id="ProtNLM"/>
    </source>
</evidence>
<dbReference type="PANTHER" id="PTHR36978">
    <property type="entry name" value="P-LOOP CONTAINING NUCLEOTIDE TRIPHOSPHATE HYDROLASE"/>
    <property type="match status" value="1"/>
</dbReference>
<dbReference type="PANTHER" id="PTHR36978:SF4">
    <property type="entry name" value="P-LOOP CONTAINING NUCLEOSIDE TRIPHOSPHATE HYDROLASE PROTEIN"/>
    <property type="match status" value="1"/>
</dbReference>
<dbReference type="AlphaFoldDB" id="A0A2U3EAV1"/>
<accession>A0A2U3EAV1</accession>
<protein>
    <recommendedName>
        <fullName evidence="4">NAD dependent epimerase/dehydratase</fullName>
    </recommendedName>
</protein>
<dbReference type="Proteomes" id="UP000245956">
    <property type="component" value="Unassembled WGS sequence"/>
</dbReference>
<dbReference type="Gene3D" id="3.40.50.300">
    <property type="entry name" value="P-loop containing nucleotide triphosphate hydrolases"/>
    <property type="match status" value="1"/>
</dbReference>
<comment type="caution">
    <text evidence="2">The sequence shown here is derived from an EMBL/GenBank/DDBJ whole genome shotgun (WGS) entry which is preliminary data.</text>
</comment>
<evidence type="ECO:0000313" key="2">
    <source>
        <dbReference type="EMBL" id="PWI71625.1"/>
    </source>
</evidence>